<evidence type="ECO:0000313" key="3">
    <source>
        <dbReference type="Proteomes" id="UP000240509"/>
    </source>
</evidence>
<gene>
    <name evidence="2" type="ORF">C6Y45_09670</name>
</gene>
<reference evidence="2 3" key="1">
    <citation type="submission" date="2018-03" db="EMBL/GenBank/DDBJ databases">
        <title>Alkalicoccus saliphilus sp. nov., isolated from a mineral pool.</title>
        <authorList>
            <person name="Zhao B."/>
        </authorList>
    </citation>
    <scope>NUCLEOTIDE SEQUENCE [LARGE SCALE GENOMIC DNA]</scope>
    <source>
        <strain evidence="2 3">6AG</strain>
    </source>
</reference>
<name>A0A2T4U5T5_9BACI</name>
<keyword evidence="3" id="KW-1185">Reference proteome</keyword>
<dbReference type="RefSeq" id="WP_107585019.1">
    <property type="nucleotide sequence ID" value="NZ_PZJJ01000014.1"/>
</dbReference>
<dbReference type="Proteomes" id="UP000240509">
    <property type="component" value="Unassembled WGS sequence"/>
</dbReference>
<dbReference type="EMBL" id="PZJJ01000014">
    <property type="protein sequence ID" value="PTL38750.1"/>
    <property type="molecule type" value="Genomic_DNA"/>
</dbReference>
<evidence type="ECO:0000256" key="1">
    <source>
        <dbReference type="SAM" id="SignalP"/>
    </source>
</evidence>
<feature type="chain" id="PRO_5015444359" evidence="1">
    <location>
        <begin position="28"/>
        <end position="199"/>
    </location>
</feature>
<accession>A0A2T4U5T5</accession>
<dbReference type="AlphaFoldDB" id="A0A2T4U5T5"/>
<evidence type="ECO:0000313" key="2">
    <source>
        <dbReference type="EMBL" id="PTL38750.1"/>
    </source>
</evidence>
<comment type="caution">
    <text evidence="2">The sequence shown here is derived from an EMBL/GenBank/DDBJ whole genome shotgun (WGS) entry which is preliminary data.</text>
</comment>
<dbReference type="OrthoDB" id="2969846at2"/>
<protein>
    <submittedName>
        <fullName evidence="2">Uncharacterized protein</fullName>
    </submittedName>
</protein>
<proteinExistence type="predicted"/>
<keyword evidence="1" id="KW-0732">Signal</keyword>
<organism evidence="2 3">
    <name type="scientific">Alkalicoccus saliphilus</name>
    <dbReference type="NCBI Taxonomy" id="200989"/>
    <lineage>
        <taxon>Bacteria</taxon>
        <taxon>Bacillati</taxon>
        <taxon>Bacillota</taxon>
        <taxon>Bacilli</taxon>
        <taxon>Bacillales</taxon>
        <taxon>Bacillaceae</taxon>
        <taxon>Alkalicoccus</taxon>
    </lineage>
</organism>
<sequence length="199" mass="21141">MSFRKFSFILVLVLIVSLLAVPFSALAAQPGTTGAKFLKNIPVSGELEDGRDFNGMLTVTEFGYDEEEGLLISGDLRGKATGDGPRPENIRESFEEVPSNLTEENAENSNDLQAAQTGDDGCQILFLDIGPIFLDLLGLELDLSQIELDLTAVPGPGNLLGNLLCAVVGLLDGDGFLDGLFDELIGALEGLLDAINDLL</sequence>
<feature type="signal peptide" evidence="1">
    <location>
        <begin position="1"/>
        <end position="27"/>
    </location>
</feature>